<comment type="caution">
    <text evidence="2">The sequence shown here is derived from an EMBL/GenBank/DDBJ whole genome shotgun (WGS) entry which is preliminary data.</text>
</comment>
<gene>
    <name evidence="2" type="ORF">LCGC14_2879000</name>
</gene>
<feature type="non-terminal residue" evidence="2">
    <location>
        <position position="1"/>
    </location>
</feature>
<dbReference type="EMBL" id="LAZR01056096">
    <property type="protein sequence ID" value="KKK74915.1"/>
    <property type="molecule type" value="Genomic_DNA"/>
</dbReference>
<name>A0A0F8YMG6_9ZZZZ</name>
<evidence type="ECO:0000313" key="2">
    <source>
        <dbReference type="EMBL" id="KKK74915.1"/>
    </source>
</evidence>
<accession>A0A0F8YMG6</accession>
<evidence type="ECO:0000256" key="1">
    <source>
        <dbReference type="SAM" id="MobiDB-lite"/>
    </source>
</evidence>
<feature type="region of interest" description="Disordered" evidence="1">
    <location>
        <begin position="50"/>
        <end position="69"/>
    </location>
</feature>
<organism evidence="2">
    <name type="scientific">marine sediment metagenome</name>
    <dbReference type="NCBI Taxonomy" id="412755"/>
    <lineage>
        <taxon>unclassified sequences</taxon>
        <taxon>metagenomes</taxon>
        <taxon>ecological metagenomes</taxon>
    </lineage>
</organism>
<reference evidence="2" key="1">
    <citation type="journal article" date="2015" name="Nature">
        <title>Complex archaea that bridge the gap between prokaryotes and eukaryotes.</title>
        <authorList>
            <person name="Spang A."/>
            <person name="Saw J.H."/>
            <person name="Jorgensen S.L."/>
            <person name="Zaremba-Niedzwiedzka K."/>
            <person name="Martijn J."/>
            <person name="Lind A.E."/>
            <person name="van Eijk R."/>
            <person name="Schleper C."/>
            <person name="Guy L."/>
            <person name="Ettema T.J."/>
        </authorList>
    </citation>
    <scope>NUCLEOTIDE SEQUENCE</scope>
</reference>
<dbReference type="AlphaFoldDB" id="A0A0F8YMG6"/>
<protein>
    <submittedName>
        <fullName evidence="2">Uncharacterized protein</fullName>
    </submittedName>
</protein>
<sequence>GHGSMQGYWQGPTETALYLYGDDAEELKRLISDFMEQYPLCKGARVVTIAPKPTGQSPGGDSLKAAPQE</sequence>
<proteinExistence type="predicted"/>